<evidence type="ECO:0000256" key="6">
    <source>
        <dbReference type="ARBA" id="ARBA00022989"/>
    </source>
</evidence>
<keyword evidence="2" id="KW-1003">Cell membrane</keyword>
<feature type="transmembrane region" description="Helical" evidence="10">
    <location>
        <begin position="92"/>
        <end position="116"/>
    </location>
</feature>
<dbReference type="RefSeq" id="XP_028144747.1">
    <property type="nucleotide sequence ID" value="XM_028288946.1"/>
</dbReference>
<keyword evidence="9" id="KW-0807">Transducer</keyword>
<comment type="subcellular location">
    <subcellularLocation>
        <location evidence="1">Cell membrane</location>
        <topology evidence="1">Multi-pass membrane protein</topology>
    </subcellularLocation>
</comment>
<evidence type="ECO:0000256" key="8">
    <source>
        <dbReference type="ARBA" id="ARBA00023170"/>
    </source>
</evidence>
<evidence type="ECO:0000256" key="9">
    <source>
        <dbReference type="ARBA" id="ARBA00023224"/>
    </source>
</evidence>
<protein>
    <submittedName>
        <fullName evidence="13">Uncharacterized protein LOC114338353 isoform X1</fullName>
    </submittedName>
</protein>
<dbReference type="InParanoid" id="A0A6P7GEI2"/>
<dbReference type="GO" id="GO:0005886">
    <property type="term" value="C:plasma membrane"/>
    <property type="evidence" value="ECO:0007669"/>
    <property type="project" value="UniProtKB-SubCell"/>
</dbReference>
<dbReference type="PANTHER" id="PTHR21137">
    <property type="entry name" value="ODORANT RECEPTOR"/>
    <property type="match status" value="1"/>
</dbReference>
<keyword evidence="4 10" id="KW-0812">Transmembrane</keyword>
<feature type="transmembrane region" description="Helical" evidence="10">
    <location>
        <begin position="7"/>
        <end position="24"/>
    </location>
</feature>
<keyword evidence="6 10" id="KW-1133">Transmembrane helix</keyword>
<dbReference type="AlphaFoldDB" id="A0A6P7GEI2"/>
<keyword evidence="3" id="KW-0716">Sensory transduction</keyword>
<dbReference type="PANTHER" id="PTHR21137:SF35">
    <property type="entry name" value="ODORANT RECEPTOR 19A-RELATED"/>
    <property type="match status" value="1"/>
</dbReference>
<dbReference type="GeneID" id="114338353"/>
<dbReference type="OrthoDB" id="6784702at2759"/>
<evidence type="ECO:0000256" key="3">
    <source>
        <dbReference type="ARBA" id="ARBA00022606"/>
    </source>
</evidence>
<dbReference type="KEGG" id="dvv:114338353"/>
<evidence type="ECO:0000313" key="12">
    <source>
        <dbReference type="Proteomes" id="UP001652700"/>
    </source>
</evidence>
<dbReference type="EnsemblMetazoa" id="XM_028288946.2">
    <property type="protein sequence ID" value="XP_028144747.1"/>
    <property type="gene ID" value="LOC114338353"/>
</dbReference>
<reference evidence="11" key="2">
    <citation type="submission" date="2025-05" db="UniProtKB">
        <authorList>
            <consortium name="EnsemblMetazoa"/>
        </authorList>
    </citation>
    <scope>IDENTIFICATION</scope>
</reference>
<proteinExistence type="predicted"/>
<dbReference type="Pfam" id="PF02949">
    <property type="entry name" value="7tm_6"/>
    <property type="match status" value="1"/>
</dbReference>
<dbReference type="GO" id="GO:0005549">
    <property type="term" value="F:odorant binding"/>
    <property type="evidence" value="ECO:0007669"/>
    <property type="project" value="InterPro"/>
</dbReference>
<evidence type="ECO:0000256" key="5">
    <source>
        <dbReference type="ARBA" id="ARBA00022725"/>
    </source>
</evidence>
<dbReference type="GO" id="GO:0007165">
    <property type="term" value="P:signal transduction"/>
    <property type="evidence" value="ECO:0007669"/>
    <property type="project" value="UniProtKB-KW"/>
</dbReference>
<reference evidence="13" key="1">
    <citation type="submission" date="2025-04" db="UniProtKB">
        <authorList>
            <consortium name="RefSeq"/>
        </authorList>
    </citation>
    <scope>IDENTIFICATION</scope>
    <source>
        <tissue evidence="13">Whole insect</tissue>
    </source>
</reference>
<evidence type="ECO:0000256" key="2">
    <source>
        <dbReference type="ARBA" id="ARBA00022475"/>
    </source>
</evidence>
<dbReference type="GO" id="GO:0004984">
    <property type="term" value="F:olfactory receptor activity"/>
    <property type="evidence" value="ECO:0007669"/>
    <property type="project" value="InterPro"/>
</dbReference>
<dbReference type="Proteomes" id="UP001652700">
    <property type="component" value="Unplaced"/>
</dbReference>
<dbReference type="InterPro" id="IPR004117">
    <property type="entry name" value="7tm6_olfct_rcpt"/>
</dbReference>
<keyword evidence="7 10" id="KW-0472">Membrane</keyword>
<sequence>MRRCARLIIICLNFQFSLLYGSLMRNFAVIQGHLKKIADLVSLNTRPASTNLLRKMNRLGHKFKLYSCLFISMLLPYYTASYWMIRNSKTNIALIIFRHLPGAGGPAVQIITFAFVIPHSVFFSYGILCLMSYFSWHYSFLLKRLNEEIIKLSLQKNKHHDISEQMQCTHCQQEVFGEMTYFLNQYLRIKKSINSYTDFSKWRIFSLVIGISGILGSALVFIVAVSTYESMPYYCSFAGAFMGMLVIAESGEGIRSECETIFLSAQQLNWHGWNKENRQLLLMFLIITEEPIEISCHGFFTQNRQVILKVIKIIHGFLTYYKTVSAKSKN</sequence>
<evidence type="ECO:0000313" key="13">
    <source>
        <dbReference type="RefSeq" id="XP_028144747.1"/>
    </source>
</evidence>
<evidence type="ECO:0000313" key="11">
    <source>
        <dbReference type="EnsemblMetazoa" id="XP_028144747.1"/>
    </source>
</evidence>
<evidence type="ECO:0000256" key="1">
    <source>
        <dbReference type="ARBA" id="ARBA00004651"/>
    </source>
</evidence>
<evidence type="ECO:0000256" key="7">
    <source>
        <dbReference type="ARBA" id="ARBA00023136"/>
    </source>
</evidence>
<keyword evidence="8" id="KW-0675">Receptor</keyword>
<name>A0A6P7GEI2_DIAVI</name>
<evidence type="ECO:0000256" key="4">
    <source>
        <dbReference type="ARBA" id="ARBA00022692"/>
    </source>
</evidence>
<feature type="transmembrane region" description="Helical" evidence="10">
    <location>
        <begin position="204"/>
        <end position="225"/>
    </location>
</feature>
<evidence type="ECO:0000256" key="10">
    <source>
        <dbReference type="SAM" id="Phobius"/>
    </source>
</evidence>
<organism evidence="13">
    <name type="scientific">Diabrotica virgifera virgifera</name>
    <name type="common">western corn rootworm</name>
    <dbReference type="NCBI Taxonomy" id="50390"/>
    <lineage>
        <taxon>Eukaryota</taxon>
        <taxon>Metazoa</taxon>
        <taxon>Ecdysozoa</taxon>
        <taxon>Arthropoda</taxon>
        <taxon>Hexapoda</taxon>
        <taxon>Insecta</taxon>
        <taxon>Pterygota</taxon>
        <taxon>Neoptera</taxon>
        <taxon>Endopterygota</taxon>
        <taxon>Coleoptera</taxon>
        <taxon>Polyphaga</taxon>
        <taxon>Cucujiformia</taxon>
        <taxon>Chrysomeloidea</taxon>
        <taxon>Chrysomelidae</taxon>
        <taxon>Galerucinae</taxon>
        <taxon>Diabroticina</taxon>
        <taxon>Diabroticites</taxon>
        <taxon>Diabrotica</taxon>
    </lineage>
</organism>
<gene>
    <name evidence="13" type="primary">LOC114338353</name>
</gene>
<feature type="transmembrane region" description="Helical" evidence="10">
    <location>
        <begin position="63"/>
        <end position="85"/>
    </location>
</feature>
<feature type="transmembrane region" description="Helical" evidence="10">
    <location>
        <begin position="122"/>
        <end position="142"/>
    </location>
</feature>
<keyword evidence="12" id="KW-1185">Reference proteome</keyword>
<accession>A0A6P7GEI2</accession>
<keyword evidence="5" id="KW-0552">Olfaction</keyword>